<sequence>MPSSDLILPIIPRPTGPPLRQVKAHEDDARKHQSRDTDESTSKPSKEASSPTDEPSTAPSPPTDHEIDLFV</sequence>
<dbReference type="EMBL" id="JBEQCT010000001">
    <property type="protein sequence ID" value="MFM2484004.1"/>
    <property type="molecule type" value="Genomic_DNA"/>
</dbReference>
<dbReference type="RefSeq" id="WP_408622147.1">
    <property type="nucleotide sequence ID" value="NZ_JBEQCT010000001.1"/>
</dbReference>
<evidence type="ECO:0000313" key="2">
    <source>
        <dbReference type="EMBL" id="MFM2484004.1"/>
    </source>
</evidence>
<protein>
    <submittedName>
        <fullName evidence="2">Uncharacterized protein</fullName>
    </submittedName>
</protein>
<keyword evidence="3" id="KW-1185">Reference proteome</keyword>
<dbReference type="Proteomes" id="UP001629953">
    <property type="component" value="Unassembled WGS sequence"/>
</dbReference>
<organism evidence="2 3">
    <name type="scientific">Celerinatantimonas yamalensis</name>
    <dbReference type="NCBI Taxonomy" id="559956"/>
    <lineage>
        <taxon>Bacteria</taxon>
        <taxon>Pseudomonadati</taxon>
        <taxon>Pseudomonadota</taxon>
        <taxon>Gammaproteobacteria</taxon>
        <taxon>Celerinatantimonadaceae</taxon>
        <taxon>Celerinatantimonas</taxon>
    </lineage>
</organism>
<accession>A0ABW9G3Q2</accession>
<feature type="compositionally biased region" description="Polar residues" evidence="1">
    <location>
        <begin position="47"/>
        <end position="57"/>
    </location>
</feature>
<feature type="compositionally biased region" description="Basic and acidic residues" evidence="1">
    <location>
        <begin position="23"/>
        <end position="46"/>
    </location>
</feature>
<gene>
    <name evidence="2" type="ORF">ABUE30_02810</name>
</gene>
<evidence type="ECO:0000256" key="1">
    <source>
        <dbReference type="SAM" id="MobiDB-lite"/>
    </source>
</evidence>
<reference evidence="2 3" key="1">
    <citation type="journal article" date="2013" name="Int. J. Syst. Evol. Microbiol.">
        <title>Celerinatantimonas yamalensis sp. nov., a cold-adapted diazotrophic bacterium from a cold permafrost brine.</title>
        <authorList>
            <person name="Shcherbakova V."/>
            <person name="Chuvilskaya N."/>
            <person name="Rivkina E."/>
            <person name="Demidov N."/>
            <person name="Uchaeva V."/>
            <person name="Suetin S."/>
            <person name="Suzina N."/>
            <person name="Gilichinsky D."/>
        </authorList>
    </citation>
    <scope>NUCLEOTIDE SEQUENCE [LARGE SCALE GENOMIC DNA]</scope>
    <source>
        <strain evidence="2 3">C7</strain>
    </source>
</reference>
<proteinExistence type="predicted"/>
<comment type="caution">
    <text evidence="2">The sequence shown here is derived from an EMBL/GenBank/DDBJ whole genome shotgun (WGS) entry which is preliminary data.</text>
</comment>
<evidence type="ECO:0000313" key="3">
    <source>
        <dbReference type="Proteomes" id="UP001629953"/>
    </source>
</evidence>
<name>A0ABW9G3Q2_9GAMM</name>
<feature type="region of interest" description="Disordered" evidence="1">
    <location>
        <begin position="1"/>
        <end position="71"/>
    </location>
</feature>